<evidence type="ECO:0000313" key="13">
    <source>
        <dbReference type="EMBL" id="SCV02194.1"/>
    </source>
</evidence>
<organism evidence="13 14">
    <name type="scientific">Lachancea nothofagi CBS 11611</name>
    <dbReference type="NCBI Taxonomy" id="1266666"/>
    <lineage>
        <taxon>Eukaryota</taxon>
        <taxon>Fungi</taxon>
        <taxon>Dikarya</taxon>
        <taxon>Ascomycota</taxon>
        <taxon>Saccharomycotina</taxon>
        <taxon>Saccharomycetes</taxon>
        <taxon>Saccharomycetales</taxon>
        <taxon>Saccharomycetaceae</taxon>
        <taxon>Lachancea</taxon>
    </lineage>
</organism>
<protein>
    <submittedName>
        <fullName evidence="13">LANO_0F15874g1_1</fullName>
    </submittedName>
</protein>
<reference evidence="14" key="1">
    <citation type="submission" date="2016-03" db="EMBL/GenBank/DDBJ databases">
        <authorList>
            <person name="Devillers Hugo."/>
        </authorList>
    </citation>
    <scope>NUCLEOTIDE SEQUENCE [LARGE SCALE GENOMIC DNA]</scope>
</reference>
<dbReference type="GO" id="GO:0005886">
    <property type="term" value="C:plasma membrane"/>
    <property type="evidence" value="ECO:0007669"/>
    <property type="project" value="TreeGrafter"/>
</dbReference>
<dbReference type="SFLD" id="SFLDS00052">
    <property type="entry name" value="Ferric_Reductase_Domain"/>
    <property type="match status" value="1"/>
</dbReference>
<dbReference type="GO" id="GO:0000293">
    <property type="term" value="F:ferric-chelate reductase activity"/>
    <property type="evidence" value="ECO:0007669"/>
    <property type="project" value="TreeGrafter"/>
</dbReference>
<keyword evidence="2" id="KW-0285">Flavoprotein</keyword>
<proteinExistence type="predicted"/>
<accession>A0A1G4KD20</accession>
<keyword evidence="14" id="KW-1185">Reference proteome</keyword>
<dbReference type="Pfam" id="PF01794">
    <property type="entry name" value="Ferric_reduct"/>
    <property type="match status" value="1"/>
</dbReference>
<evidence type="ECO:0000256" key="8">
    <source>
        <dbReference type="ARBA" id="ARBA00023065"/>
    </source>
</evidence>
<dbReference type="InterPro" id="IPR050369">
    <property type="entry name" value="RBOH/FRE"/>
</dbReference>
<gene>
    <name evidence="13" type="ORF">LANO_0F15874G</name>
</gene>
<dbReference type="SFLD" id="SFLDG01168">
    <property type="entry name" value="Ferric_reductase_subgroup_(FRE"/>
    <property type="match status" value="1"/>
</dbReference>
<keyword evidence="3 11" id="KW-0812">Transmembrane</keyword>
<feature type="transmembrane region" description="Helical" evidence="11">
    <location>
        <begin position="222"/>
        <end position="240"/>
    </location>
</feature>
<evidence type="ECO:0000256" key="10">
    <source>
        <dbReference type="SAM" id="MobiDB-lite"/>
    </source>
</evidence>
<evidence type="ECO:0000256" key="2">
    <source>
        <dbReference type="ARBA" id="ARBA00022630"/>
    </source>
</evidence>
<evidence type="ECO:0000256" key="1">
    <source>
        <dbReference type="ARBA" id="ARBA00004141"/>
    </source>
</evidence>
<evidence type="ECO:0000256" key="9">
    <source>
        <dbReference type="ARBA" id="ARBA00023136"/>
    </source>
</evidence>
<keyword evidence="6 11" id="KW-1133">Transmembrane helix</keyword>
<dbReference type="EMBL" id="LT598452">
    <property type="protein sequence ID" value="SCV02194.1"/>
    <property type="molecule type" value="Genomic_DNA"/>
</dbReference>
<keyword evidence="7" id="KW-0560">Oxidoreductase</keyword>
<keyword evidence="4" id="KW-0274">FAD</keyword>
<dbReference type="SFLD" id="SFLDF00463">
    <property type="entry name" value="AIM14"/>
    <property type="match status" value="1"/>
</dbReference>
<dbReference type="Proteomes" id="UP000189911">
    <property type="component" value="Chromosome F"/>
</dbReference>
<evidence type="ECO:0000256" key="4">
    <source>
        <dbReference type="ARBA" id="ARBA00022827"/>
    </source>
</evidence>
<dbReference type="AlphaFoldDB" id="A0A1G4KD20"/>
<feature type="transmembrane region" description="Helical" evidence="11">
    <location>
        <begin position="192"/>
        <end position="210"/>
    </location>
</feature>
<comment type="subcellular location">
    <subcellularLocation>
        <location evidence="1">Membrane</location>
        <topology evidence="1">Multi-pass membrane protein</topology>
    </subcellularLocation>
</comment>
<feature type="transmembrane region" description="Helical" evidence="11">
    <location>
        <begin position="124"/>
        <end position="140"/>
    </location>
</feature>
<dbReference type="OrthoDB" id="10006946at2759"/>
<dbReference type="PANTHER" id="PTHR11972">
    <property type="entry name" value="NADPH OXIDASE"/>
    <property type="match status" value="1"/>
</dbReference>
<keyword evidence="8" id="KW-0406">Ion transport</keyword>
<dbReference type="PANTHER" id="PTHR11972:SF178">
    <property type="entry name" value="FERRIC REDUCTASE TRANSMEMBRANE COMPONENT 8-RELATED"/>
    <property type="match status" value="1"/>
</dbReference>
<evidence type="ECO:0000256" key="7">
    <source>
        <dbReference type="ARBA" id="ARBA00023002"/>
    </source>
</evidence>
<feature type="transmembrane region" description="Helical" evidence="11">
    <location>
        <begin position="94"/>
        <end position="112"/>
    </location>
</feature>
<feature type="transmembrane region" description="Helical" evidence="11">
    <location>
        <begin position="247"/>
        <end position="266"/>
    </location>
</feature>
<keyword evidence="8" id="KW-0813">Transport</keyword>
<name>A0A1G4KD20_9SACH</name>
<feature type="transmembrane region" description="Helical" evidence="11">
    <location>
        <begin position="38"/>
        <end position="60"/>
    </location>
</feature>
<evidence type="ECO:0000256" key="5">
    <source>
        <dbReference type="ARBA" id="ARBA00022982"/>
    </source>
</evidence>
<evidence type="ECO:0000256" key="3">
    <source>
        <dbReference type="ARBA" id="ARBA00022692"/>
    </source>
</evidence>
<evidence type="ECO:0000259" key="12">
    <source>
        <dbReference type="Pfam" id="PF01794"/>
    </source>
</evidence>
<evidence type="ECO:0000256" key="6">
    <source>
        <dbReference type="ARBA" id="ARBA00022989"/>
    </source>
</evidence>
<evidence type="ECO:0000313" key="14">
    <source>
        <dbReference type="Proteomes" id="UP000189911"/>
    </source>
</evidence>
<feature type="transmembrane region" description="Helical" evidence="11">
    <location>
        <begin position="160"/>
        <end position="180"/>
    </location>
</feature>
<dbReference type="InterPro" id="IPR013130">
    <property type="entry name" value="Fe3_Rdtase_TM_dom"/>
</dbReference>
<sequence length="674" mass="77053">MQVIRELLQYQALQIVQLLPSFSKSSDRLVRRVMVQKAGIAAIWVSVLALGVVLPLWNYLSLTRWFFKLRHYARHDLLRKRRWFHRSRFYHNQAFKICTFWVIVSLLCSLVSSGGDLIQITKRLGRVAVALMPPLLFLTLRPSPLPYTLYLSLLPIHKWISRVVVLLSALHTLLYSWYFIQSRSFINKVTKLANIWGVVALFLFVLIAITSVSQVRRHNFRLFYYTHYLATWLTVILIHYHARPPVSYYTAMNCIILIAQVAYRIFHTTRIRATVVHVSPSLLLIDFPMSDLSSKPIMPSSHIRMAAYYRHSPLKRIFQQLIPLQHPYTIASLPNDESVKLIVRCGNFEIRNNSEYLVTGAFEPKIDFLSKSRKRASAIEPFSFQNQSPVLLASPLHYNIDARRALIVTGGSAISFGLPLLRILNFNGVTVRVKWVTRDYRDLKLLKYFKNNFEGLEIYVTDPKTEEQDLRIDYVDFDDEAPSASNSSEMGSGTAGNTTNDSGDNYGTFKSTDTSLLPTLKSHGRSNQEDEIDFTQMFSARSAKTKLSKVAQEIPIPFNKESTFRKPSILTPPSDIENFDLGESSQKNLKIPAGVQVFLGRPKLTHHDYQWCLEKECIGPSDTNDCSQSGATRAHVDDLSRVWVIAAGPLQLVESTKRWATDGGLHFHEESFTF</sequence>
<evidence type="ECO:0000256" key="11">
    <source>
        <dbReference type="SAM" id="Phobius"/>
    </source>
</evidence>
<feature type="domain" description="Ferric oxidoreductase" evidence="12">
    <location>
        <begin position="124"/>
        <end position="237"/>
    </location>
</feature>
<dbReference type="GO" id="GO:0033215">
    <property type="term" value="P:reductive iron assimilation"/>
    <property type="evidence" value="ECO:0007669"/>
    <property type="project" value="TreeGrafter"/>
</dbReference>
<keyword evidence="5" id="KW-0249">Electron transport</keyword>
<feature type="compositionally biased region" description="Polar residues" evidence="10">
    <location>
        <begin position="483"/>
        <end position="507"/>
    </location>
</feature>
<feature type="region of interest" description="Disordered" evidence="10">
    <location>
        <begin position="481"/>
        <end position="507"/>
    </location>
</feature>
<keyword evidence="9 11" id="KW-0472">Membrane</keyword>